<evidence type="ECO:0000313" key="1">
    <source>
        <dbReference type="Proteomes" id="UP000095286"/>
    </source>
</evidence>
<dbReference type="Proteomes" id="UP000095286">
    <property type="component" value="Unplaced"/>
</dbReference>
<evidence type="ECO:0000313" key="2">
    <source>
        <dbReference type="WBParaSite" id="RSKR_0000745900.1"/>
    </source>
</evidence>
<sequence length="535" mass="59438">MPTTSSTNTPKESDLEKILKCEIKRKPFQSFLEQQFCAENLNFYLAVEEYRKIADEPINARKAKGMEIYERHFITNSAEPVNIDNSTNKTIKDAVLEGGFCHDLYDIAQYQIFHLLKYDCWPRYLRAISTDAKDKESEESGDTHGVSTGDKNKAKSGKKDGDCKGSSLRSGDIEKSDDTGSESPRPLRQTQEVDKFCILLTNEGANSERIALKDPRESVARWIVNTATTHAMDKNCCEVVDAQTGSTIDPARQAVDALHNRSVRLMGVVYVTVEFLSPNVSSKNHQPQPARVVTLKARHSLTVGTALRPLFAKYMIDPTQVAILYYGTCDQVIPRTQLGSIPPRKLSVMTYQQLQERQQMPRKDYQRNDVANSPLLTAKDYAVPFHQHGDVAFYVIPMDAESKHQKHSATRSNSTNPKSDGSLSGGLMTRFRRKASQAVGGKDNEQNHGSTSGASFRANISTQNVSGSSSGPSTSNNNFQNKGEVVKQNSVDKGAKAQVKIAATVTANDIPYCGENNIADEAYYYQKELLTKQVR</sequence>
<organism evidence="1 2">
    <name type="scientific">Rhabditophanes sp. KR3021</name>
    <dbReference type="NCBI Taxonomy" id="114890"/>
    <lineage>
        <taxon>Eukaryota</taxon>
        <taxon>Metazoa</taxon>
        <taxon>Ecdysozoa</taxon>
        <taxon>Nematoda</taxon>
        <taxon>Chromadorea</taxon>
        <taxon>Rhabditida</taxon>
        <taxon>Tylenchina</taxon>
        <taxon>Panagrolaimomorpha</taxon>
        <taxon>Strongyloidoidea</taxon>
        <taxon>Alloionematidae</taxon>
        <taxon>Rhabditophanes</taxon>
    </lineage>
</organism>
<accession>A0AC35U4U5</accession>
<protein>
    <submittedName>
        <fullName evidence="2">RGS domain-containing protein</fullName>
    </submittedName>
</protein>
<name>A0AC35U4U5_9BILA</name>
<proteinExistence type="predicted"/>
<reference evidence="2" key="1">
    <citation type="submission" date="2016-11" db="UniProtKB">
        <authorList>
            <consortium name="WormBaseParasite"/>
        </authorList>
    </citation>
    <scope>IDENTIFICATION</scope>
    <source>
        <strain evidence="2">KR3021</strain>
    </source>
</reference>
<dbReference type="WBParaSite" id="RSKR_0000745900.1">
    <property type="protein sequence ID" value="RSKR_0000745900.1"/>
    <property type="gene ID" value="RSKR_0000745900"/>
</dbReference>